<feature type="region of interest" description="Disordered" evidence="1">
    <location>
        <begin position="87"/>
        <end position="112"/>
    </location>
</feature>
<dbReference type="AlphaFoldDB" id="A0AA35KXM7"/>
<name>A0AA35KXM7_9SAUR</name>
<evidence type="ECO:0000313" key="2">
    <source>
        <dbReference type="EMBL" id="CAI5785283.1"/>
    </source>
</evidence>
<evidence type="ECO:0000313" key="3">
    <source>
        <dbReference type="Proteomes" id="UP001178461"/>
    </source>
</evidence>
<keyword evidence="3" id="KW-1185">Reference proteome</keyword>
<organism evidence="2 3">
    <name type="scientific">Podarcis lilfordi</name>
    <name type="common">Lilford's wall lizard</name>
    <dbReference type="NCBI Taxonomy" id="74358"/>
    <lineage>
        <taxon>Eukaryota</taxon>
        <taxon>Metazoa</taxon>
        <taxon>Chordata</taxon>
        <taxon>Craniata</taxon>
        <taxon>Vertebrata</taxon>
        <taxon>Euteleostomi</taxon>
        <taxon>Lepidosauria</taxon>
        <taxon>Squamata</taxon>
        <taxon>Bifurcata</taxon>
        <taxon>Unidentata</taxon>
        <taxon>Episquamata</taxon>
        <taxon>Laterata</taxon>
        <taxon>Lacertibaenia</taxon>
        <taxon>Lacertidae</taxon>
        <taxon>Podarcis</taxon>
    </lineage>
</organism>
<reference evidence="2" key="1">
    <citation type="submission" date="2022-12" db="EMBL/GenBank/DDBJ databases">
        <authorList>
            <person name="Alioto T."/>
            <person name="Alioto T."/>
            <person name="Gomez Garrido J."/>
        </authorList>
    </citation>
    <scope>NUCLEOTIDE SEQUENCE</scope>
</reference>
<evidence type="ECO:0000256" key="1">
    <source>
        <dbReference type="SAM" id="MobiDB-lite"/>
    </source>
</evidence>
<gene>
    <name evidence="2" type="ORF">PODLI_1B013505</name>
</gene>
<accession>A0AA35KXM7</accession>
<protein>
    <submittedName>
        <fullName evidence="2">Uncharacterized protein</fullName>
    </submittedName>
</protein>
<sequence>MATSHSRPPPDFDMSHPTEWPQWQTFNIEGAGVCPQTVFPGHVASMTKPLLANQSSTRKHRLPSRRSGTYLSTCTLMCFRTARLAGAGTKQRELTPSRGFEQPTFRSASPSLSATRIPGDEGKALSIWGKLLSEFSSKKSLF</sequence>
<dbReference type="EMBL" id="OX395135">
    <property type="protein sequence ID" value="CAI5785283.1"/>
    <property type="molecule type" value="Genomic_DNA"/>
</dbReference>
<dbReference type="Proteomes" id="UP001178461">
    <property type="component" value="Chromosome 10"/>
</dbReference>
<proteinExistence type="predicted"/>